<sequence>MDAMRGADDKEPVNSRWGRIIPAGSWSDDTSMAVATMESIIHNDGELNLSNLMDRFVAWWENGEYCALDQPFGLGKTVAGALGRFKNGTDPLDCGGTRVYDNGNGALMRIFPVVLLLWRKPTVREENWETISKASRITHGHAISQLSCIIYSEFLSSLLDGKSLEGAYQAAVDKPYRDWRENDEEWLAALEAHQRVLDPSFLALTPADLTPSGYVVDTLEIVLHSLLRTESYREAIQTTVRLGGDTDTYAAIAGAAAGAYYGLDGIPREWPAKLKRRAYLNNLALRFHQAIKPSYSL</sequence>
<dbReference type="InterPro" id="IPR005502">
    <property type="entry name" value="Ribosyl_crysJ1"/>
</dbReference>
<name>A0ABT9NEU1_9ACTO</name>
<dbReference type="Pfam" id="PF03747">
    <property type="entry name" value="ADP_ribosyl_GH"/>
    <property type="match status" value="1"/>
</dbReference>
<protein>
    <submittedName>
        <fullName evidence="3">ADP-ribosylglycohydrolase</fullName>
    </submittedName>
</protein>
<organism evidence="3 4">
    <name type="scientific">Trueperella bonasi</name>
    <dbReference type="NCBI Taxonomy" id="312286"/>
    <lineage>
        <taxon>Bacteria</taxon>
        <taxon>Bacillati</taxon>
        <taxon>Actinomycetota</taxon>
        <taxon>Actinomycetes</taxon>
        <taxon>Actinomycetales</taxon>
        <taxon>Actinomycetaceae</taxon>
        <taxon>Trueperella</taxon>
    </lineage>
</organism>
<accession>A0ABT9NEU1</accession>
<keyword evidence="4" id="KW-1185">Reference proteome</keyword>
<reference evidence="3 4" key="1">
    <citation type="submission" date="2023-07" db="EMBL/GenBank/DDBJ databases">
        <title>Sequencing the genomes of 1000 actinobacteria strains.</title>
        <authorList>
            <person name="Klenk H.-P."/>
        </authorList>
    </citation>
    <scope>NUCLEOTIDE SEQUENCE [LARGE SCALE GENOMIC DNA]</scope>
    <source>
        <strain evidence="3 4">DSM 17163</strain>
    </source>
</reference>
<evidence type="ECO:0000256" key="1">
    <source>
        <dbReference type="ARBA" id="ARBA00010702"/>
    </source>
</evidence>
<dbReference type="Proteomes" id="UP001243212">
    <property type="component" value="Unassembled WGS sequence"/>
</dbReference>
<evidence type="ECO:0000313" key="4">
    <source>
        <dbReference type="Proteomes" id="UP001243212"/>
    </source>
</evidence>
<gene>
    <name evidence="3" type="ORF">J2S70_000467</name>
</gene>
<evidence type="ECO:0000256" key="2">
    <source>
        <dbReference type="ARBA" id="ARBA00022801"/>
    </source>
</evidence>
<dbReference type="PANTHER" id="PTHR16222:SF24">
    <property type="entry name" value="ADP-RIBOSYLHYDROLASE ARH3"/>
    <property type="match status" value="1"/>
</dbReference>
<comment type="similarity">
    <text evidence="1">Belongs to the ADP-ribosylglycohydrolase family.</text>
</comment>
<evidence type="ECO:0000313" key="3">
    <source>
        <dbReference type="EMBL" id="MDP9805885.1"/>
    </source>
</evidence>
<keyword evidence="2" id="KW-0378">Hydrolase</keyword>
<proteinExistence type="inferred from homology"/>
<dbReference type="Gene3D" id="1.10.4080.10">
    <property type="entry name" value="ADP-ribosylation/Crystallin J1"/>
    <property type="match status" value="1"/>
</dbReference>
<dbReference type="InterPro" id="IPR036705">
    <property type="entry name" value="Ribosyl_crysJ1_sf"/>
</dbReference>
<dbReference type="PANTHER" id="PTHR16222">
    <property type="entry name" value="ADP-RIBOSYLGLYCOHYDROLASE"/>
    <property type="match status" value="1"/>
</dbReference>
<dbReference type="SUPFAM" id="SSF101478">
    <property type="entry name" value="ADP-ribosylglycohydrolase"/>
    <property type="match status" value="1"/>
</dbReference>
<comment type="caution">
    <text evidence="3">The sequence shown here is derived from an EMBL/GenBank/DDBJ whole genome shotgun (WGS) entry which is preliminary data.</text>
</comment>
<dbReference type="EMBL" id="JAUSQX010000001">
    <property type="protein sequence ID" value="MDP9805885.1"/>
    <property type="molecule type" value="Genomic_DNA"/>
</dbReference>
<dbReference type="InterPro" id="IPR050792">
    <property type="entry name" value="ADP-ribosylglycohydrolase"/>
</dbReference>